<feature type="signal peptide" evidence="1">
    <location>
        <begin position="1"/>
        <end position="24"/>
    </location>
</feature>
<reference evidence="2 3" key="1">
    <citation type="submission" date="2023-01" db="EMBL/GenBank/DDBJ databases">
        <title>Analysis of 21 Apiospora genomes using comparative genomics revels a genus with tremendous synthesis potential of carbohydrate active enzymes and secondary metabolites.</title>
        <authorList>
            <person name="Sorensen T."/>
        </authorList>
    </citation>
    <scope>NUCLEOTIDE SEQUENCE [LARGE SCALE GENOMIC DNA]</scope>
    <source>
        <strain evidence="2 3">CBS 20057</strain>
    </source>
</reference>
<keyword evidence="1" id="KW-0732">Signal</keyword>
<protein>
    <submittedName>
        <fullName evidence="2">Uncharacterized protein</fullName>
    </submittedName>
</protein>
<comment type="caution">
    <text evidence="2">The sequence shown here is derived from an EMBL/GenBank/DDBJ whole genome shotgun (WGS) entry which is preliminary data.</text>
</comment>
<accession>A0ABR1RCQ0</accession>
<dbReference type="EMBL" id="JAQQWI010000016">
    <property type="protein sequence ID" value="KAK8007982.1"/>
    <property type="molecule type" value="Genomic_DNA"/>
</dbReference>
<evidence type="ECO:0000313" key="3">
    <source>
        <dbReference type="Proteomes" id="UP001396898"/>
    </source>
</evidence>
<evidence type="ECO:0000313" key="2">
    <source>
        <dbReference type="EMBL" id="KAK8007982.1"/>
    </source>
</evidence>
<name>A0ABR1RCQ0_9PEZI</name>
<keyword evidence="3" id="KW-1185">Reference proteome</keyword>
<dbReference type="Proteomes" id="UP001396898">
    <property type="component" value="Unassembled WGS sequence"/>
</dbReference>
<proteinExistence type="predicted"/>
<evidence type="ECO:0000256" key="1">
    <source>
        <dbReference type="SAM" id="SignalP"/>
    </source>
</evidence>
<organism evidence="2 3">
    <name type="scientific">Apiospora marii</name>
    <dbReference type="NCBI Taxonomy" id="335849"/>
    <lineage>
        <taxon>Eukaryota</taxon>
        <taxon>Fungi</taxon>
        <taxon>Dikarya</taxon>
        <taxon>Ascomycota</taxon>
        <taxon>Pezizomycotina</taxon>
        <taxon>Sordariomycetes</taxon>
        <taxon>Xylariomycetidae</taxon>
        <taxon>Amphisphaeriales</taxon>
        <taxon>Apiosporaceae</taxon>
        <taxon>Apiospora</taxon>
    </lineage>
</organism>
<gene>
    <name evidence="2" type="ORF">PG991_010533</name>
</gene>
<feature type="chain" id="PRO_5047285605" evidence="1">
    <location>
        <begin position="25"/>
        <end position="128"/>
    </location>
</feature>
<sequence length="128" mass="13282">MLNPSVLAILASAGLALGSPAVAARQPEVTLITLPPYSPAPTPTTTPCPVVTQVGICPSCTATQILCMKFSTVYDNLPGCPSPAPTSIVDYFCDRPCPPQSCITSYIYPDRPSTNWVAADTAPTAVQG</sequence>